<evidence type="ECO:0000256" key="1">
    <source>
        <dbReference type="SAM" id="Coils"/>
    </source>
</evidence>
<dbReference type="AlphaFoldDB" id="A0A2T5BUD7"/>
<keyword evidence="4" id="KW-1185">Reference proteome</keyword>
<organism evidence="3 4">
    <name type="scientific">Rhodovulum imhoffii</name>
    <dbReference type="NCBI Taxonomy" id="365340"/>
    <lineage>
        <taxon>Bacteria</taxon>
        <taxon>Pseudomonadati</taxon>
        <taxon>Pseudomonadota</taxon>
        <taxon>Alphaproteobacteria</taxon>
        <taxon>Rhodobacterales</taxon>
        <taxon>Paracoccaceae</taxon>
        <taxon>Rhodovulum</taxon>
    </lineage>
</organism>
<dbReference type="Proteomes" id="UP000243859">
    <property type="component" value="Unassembled WGS sequence"/>
</dbReference>
<keyword evidence="2" id="KW-0472">Membrane</keyword>
<accession>A0A2T5BUD7</accession>
<gene>
    <name evidence="3" type="ORF">C8N32_104167</name>
</gene>
<comment type="caution">
    <text evidence="3">The sequence shown here is derived from an EMBL/GenBank/DDBJ whole genome shotgun (WGS) entry which is preliminary data.</text>
</comment>
<name>A0A2T5BUD7_9RHOB</name>
<evidence type="ECO:0000313" key="4">
    <source>
        <dbReference type="Proteomes" id="UP000243859"/>
    </source>
</evidence>
<dbReference type="RefSeq" id="WP_107891410.1">
    <property type="nucleotide sequence ID" value="NZ_NHSI01000059.1"/>
</dbReference>
<keyword evidence="2" id="KW-0812">Transmembrane</keyword>
<dbReference type="OrthoDB" id="7870250at2"/>
<reference evidence="3 4" key="1">
    <citation type="submission" date="2018-04" db="EMBL/GenBank/DDBJ databases">
        <title>Genomic Encyclopedia of Archaeal and Bacterial Type Strains, Phase II (KMG-II): from individual species to whole genera.</title>
        <authorList>
            <person name="Goeker M."/>
        </authorList>
    </citation>
    <scope>NUCLEOTIDE SEQUENCE [LARGE SCALE GENOMIC DNA]</scope>
    <source>
        <strain evidence="3 4">DSM 18064</strain>
    </source>
</reference>
<evidence type="ECO:0000256" key="2">
    <source>
        <dbReference type="SAM" id="Phobius"/>
    </source>
</evidence>
<feature type="coiled-coil region" evidence="1">
    <location>
        <begin position="49"/>
        <end position="98"/>
    </location>
</feature>
<keyword evidence="1" id="KW-0175">Coiled coil</keyword>
<protein>
    <submittedName>
        <fullName evidence="3">Uncharacterized protein</fullName>
    </submittedName>
</protein>
<keyword evidence="2" id="KW-1133">Transmembrane helix</keyword>
<evidence type="ECO:0000313" key="3">
    <source>
        <dbReference type="EMBL" id="PTN03056.1"/>
    </source>
</evidence>
<dbReference type="EMBL" id="QAAA01000004">
    <property type="protein sequence ID" value="PTN03056.1"/>
    <property type="molecule type" value="Genomic_DNA"/>
</dbReference>
<feature type="transmembrane region" description="Helical" evidence="2">
    <location>
        <begin position="6"/>
        <end position="28"/>
    </location>
</feature>
<proteinExistence type="predicted"/>
<sequence length="100" mass="11425">MNRTEFILVTTAILFVTFLLGWAASWLFHRVSRVTKADMGELDKMAQAVHEAEEERDQAVAYLHQMEADLKNRLHQAEAEARAAMEGLRNARAEIEQLRG</sequence>